<gene>
    <name evidence="3" type="ORF">PCOR1329_LOCUS6594</name>
</gene>
<reference evidence="3" key="1">
    <citation type="submission" date="2023-10" db="EMBL/GenBank/DDBJ databases">
        <authorList>
            <person name="Chen Y."/>
            <person name="Shah S."/>
            <person name="Dougan E. K."/>
            <person name="Thang M."/>
            <person name="Chan C."/>
        </authorList>
    </citation>
    <scope>NUCLEOTIDE SEQUENCE [LARGE SCALE GENOMIC DNA]</scope>
</reference>
<accession>A0ABN9PW93</accession>
<evidence type="ECO:0008006" key="5">
    <source>
        <dbReference type="Google" id="ProtNLM"/>
    </source>
</evidence>
<proteinExistence type="predicted"/>
<comment type="caution">
    <text evidence="3">The sequence shown here is derived from an EMBL/GenBank/DDBJ whole genome shotgun (WGS) entry which is preliminary data.</text>
</comment>
<feature type="coiled-coil region" evidence="1">
    <location>
        <begin position="549"/>
        <end position="617"/>
    </location>
</feature>
<keyword evidence="4" id="KW-1185">Reference proteome</keyword>
<evidence type="ECO:0000256" key="1">
    <source>
        <dbReference type="SAM" id="Coils"/>
    </source>
</evidence>
<evidence type="ECO:0000313" key="3">
    <source>
        <dbReference type="EMBL" id="CAK0797549.1"/>
    </source>
</evidence>
<evidence type="ECO:0000256" key="2">
    <source>
        <dbReference type="SAM" id="MobiDB-lite"/>
    </source>
</evidence>
<evidence type="ECO:0000313" key="4">
    <source>
        <dbReference type="Proteomes" id="UP001189429"/>
    </source>
</evidence>
<dbReference type="Proteomes" id="UP001189429">
    <property type="component" value="Unassembled WGS sequence"/>
</dbReference>
<feature type="compositionally biased region" description="Basic and acidic residues" evidence="2">
    <location>
        <begin position="369"/>
        <end position="382"/>
    </location>
</feature>
<feature type="region of interest" description="Disordered" evidence="2">
    <location>
        <begin position="246"/>
        <end position="270"/>
    </location>
</feature>
<feature type="region of interest" description="Disordered" evidence="2">
    <location>
        <begin position="1"/>
        <end position="29"/>
    </location>
</feature>
<feature type="compositionally biased region" description="Low complexity" evidence="2">
    <location>
        <begin position="358"/>
        <end position="368"/>
    </location>
</feature>
<organism evidence="3 4">
    <name type="scientific">Prorocentrum cordatum</name>
    <dbReference type="NCBI Taxonomy" id="2364126"/>
    <lineage>
        <taxon>Eukaryota</taxon>
        <taxon>Sar</taxon>
        <taxon>Alveolata</taxon>
        <taxon>Dinophyceae</taxon>
        <taxon>Prorocentrales</taxon>
        <taxon>Prorocentraceae</taxon>
        <taxon>Prorocentrum</taxon>
    </lineage>
</organism>
<feature type="region of interest" description="Disordered" evidence="2">
    <location>
        <begin position="358"/>
        <end position="395"/>
    </location>
</feature>
<dbReference type="EMBL" id="CAUYUJ010001769">
    <property type="protein sequence ID" value="CAK0797549.1"/>
    <property type="molecule type" value="Genomic_DNA"/>
</dbReference>
<protein>
    <recommendedName>
        <fullName evidence="5">JmjC domain-containing protein</fullName>
    </recommendedName>
</protein>
<name>A0ABN9PW93_9DINO</name>
<sequence>MSEAADVDGSAPVTGGIEPQGLDVSKAPLKGAMDADGAREFSFGDEEPHFTSRSERFLKRLGAAADSEAEPDHKAQRCAVAKPKTRAAAAAAKNCPVLTCGECIVGNKKYCRIHHRIYECLRTRSLKGVDDTDESTETEESRSFKKIFGHKGKKGCKTYEGEIELASQVLEDVRAKHPDMDDVGSGRSTKARGSDIALTTYVNRRGTERSTTDSSARPKWDFEIFSTQLKALRQWSTAKIKQEWAQLEQDTPEDQKDNRGPPEAPLRLPVPSWMVGADQSKQETKNFHTQEMVTAKPKGTAMAKSDLDTAVKDCTKGFAVVAAASSASALLAPSAKAVNATDDAGKAATDIMISHAPTAASSPSAAGSKDPKDPNYPKETSLKDPGSSAKKQKFDVGVTRLKTAEAKQRALQLESDKLKKSMTLASKAHKEGIDSGEKEKNLLLERFLIGAMVLGKDMTIGVESIASAQDIDINANFKKALEGYKAAQAGGQLPDHLNSDAVAYHDYKLKETVARAELLPIDKKEELFCMIRAESLVGDIRAATTPDAIEEAEAKVDQFKMQLGQLRDCIMDATKLVKKSASTASQAAAQREREAKAKKLEEQRAAASAATSALKKQITAGAFAVDWGAIGGKAVKSFDGAPKFEEALSGDSAAVLDEPFKVSAGGAWTDAFKDSALASSVDKFLEKFPAMAEKRGDQANAPMTAVHGASVAEPLMSSIPPKRMYADVSKHPVVASSTDKLWFFGYLATFVGMDFETGLFGSARYYVKGGNVKLIFIKGVDLLSHLGYMKDVDIKSRASTMLLALRQDDAKALIEKGMHVFTTTAASGDLVVAPPGYFAWAAASGSNVIGVKKALLLQRDSAENDLEVFRGHGDFKDEVLQASVDILVAGSSS</sequence>
<keyword evidence="1" id="KW-0175">Coiled coil</keyword>